<dbReference type="RefSeq" id="WP_058502231.1">
    <property type="nucleotide sequence ID" value="NZ_CAAAJA010000131.1"/>
</dbReference>
<dbReference type="EMBL" id="LNYH01000110">
    <property type="protein sequence ID" value="KTD19615.1"/>
    <property type="molecule type" value="Genomic_DNA"/>
</dbReference>
<gene>
    <name evidence="2" type="ORF">Lisr_1901</name>
</gene>
<dbReference type="AlphaFoldDB" id="A0A0W0VHM8"/>
<keyword evidence="3" id="KW-1185">Reference proteome</keyword>
<dbReference type="Proteomes" id="UP000054761">
    <property type="component" value="Unassembled WGS sequence"/>
</dbReference>
<evidence type="ECO:0000313" key="2">
    <source>
        <dbReference type="EMBL" id="KTD19615.1"/>
    </source>
</evidence>
<accession>A0A0W0VHM8</accession>
<protein>
    <submittedName>
        <fullName evidence="2">Uncharacterized protein</fullName>
    </submittedName>
</protein>
<evidence type="ECO:0000256" key="1">
    <source>
        <dbReference type="SAM" id="MobiDB-lite"/>
    </source>
</evidence>
<feature type="compositionally biased region" description="Basic and acidic residues" evidence="1">
    <location>
        <begin position="48"/>
        <end position="62"/>
    </location>
</feature>
<organism evidence="2 3">
    <name type="scientific">Legionella israelensis</name>
    <dbReference type="NCBI Taxonomy" id="454"/>
    <lineage>
        <taxon>Bacteria</taxon>
        <taxon>Pseudomonadati</taxon>
        <taxon>Pseudomonadota</taxon>
        <taxon>Gammaproteobacteria</taxon>
        <taxon>Legionellales</taxon>
        <taxon>Legionellaceae</taxon>
        <taxon>Legionella</taxon>
    </lineage>
</organism>
<name>A0A0W0VHM8_9GAMM</name>
<proteinExistence type="predicted"/>
<evidence type="ECO:0000313" key="3">
    <source>
        <dbReference type="Proteomes" id="UP000054761"/>
    </source>
</evidence>
<comment type="caution">
    <text evidence="2">The sequence shown here is derived from an EMBL/GenBank/DDBJ whole genome shotgun (WGS) entry which is preliminary data.</text>
</comment>
<sequence length="72" mass="8702">MFLRSLQNYNTHKSRINEKYEKFSQRCEEDEKATQAFYETHKQYLKTGQKEQNLREEDESHNNDNCASLGLR</sequence>
<reference evidence="2 3" key="1">
    <citation type="submission" date="2015-11" db="EMBL/GenBank/DDBJ databases">
        <title>Genomic analysis of 38 Legionella species identifies large and diverse effector repertoires.</title>
        <authorList>
            <person name="Burstein D."/>
            <person name="Amaro F."/>
            <person name="Zusman T."/>
            <person name="Lifshitz Z."/>
            <person name="Cohen O."/>
            <person name="Gilbert J.A."/>
            <person name="Pupko T."/>
            <person name="Shuman H.A."/>
            <person name="Segal G."/>
        </authorList>
    </citation>
    <scope>NUCLEOTIDE SEQUENCE [LARGE SCALE GENOMIC DNA]</scope>
    <source>
        <strain evidence="2 3">Bercovier 4</strain>
    </source>
</reference>
<dbReference type="PATRIC" id="fig|454.4.peg.2072"/>
<feature type="region of interest" description="Disordered" evidence="1">
    <location>
        <begin position="47"/>
        <end position="72"/>
    </location>
</feature>